<comment type="caution">
    <text evidence="3">The sequence shown here is derived from an EMBL/GenBank/DDBJ whole genome shotgun (WGS) entry which is preliminary data.</text>
</comment>
<accession>A0A267GGJ6</accession>
<feature type="compositionally biased region" description="Polar residues" evidence="2">
    <location>
        <begin position="343"/>
        <end position="352"/>
    </location>
</feature>
<dbReference type="AlphaFoldDB" id="A0A267GGJ6"/>
<dbReference type="PANTHER" id="PTHR12111:SF2">
    <property type="entry name" value="SPLICING FACTOR YJU2B-RELATED"/>
    <property type="match status" value="1"/>
</dbReference>
<proteinExistence type="inferred from homology"/>
<evidence type="ECO:0000256" key="2">
    <source>
        <dbReference type="SAM" id="MobiDB-lite"/>
    </source>
</evidence>
<sequence length="468" mass="49484">MGERKGTNKYYPPDFDPRVHRSLDAYHGTHALRERAKKIGQGVIVIRFEMPYNIWCGGCGRHVAMGVRYNAEKKKVGMYYSTPVYEFNMKCHLCDQRYLIRTDPANFDYVIVSGARRKEQRWDPTENGQIAPEDGETKRRLATDAMYKLEHGKSDEQRGEESAPRLAALAVDAGARGAADIQLNRLVRAGLRQERKRLAAQSASDAELLARHSLTGGSLELLPESSADEVGAQLLRMGGVAPVDAVRPTKRVASADANSEEEYKKSGCSAFKSARAAEPEELKRRTGQNRRMMGVVVGGTFRRNRSRDDASVTSWKVDVDASAASSTADASASTVDASATSSKMDASATSSKVNASAMSSIVDVSATSSTVGASATSSMVGAPATSSTVGASATSSMVGASATSSTVGASATSLTADALAISSMMNASPTAPVVRNAQAAGEDDAFGGCLVQYSATPSPASSADHQNN</sequence>
<dbReference type="EMBL" id="NIVC01000367">
    <property type="protein sequence ID" value="PAA84557.1"/>
    <property type="molecule type" value="Genomic_DNA"/>
</dbReference>
<comment type="similarity">
    <text evidence="1">Belongs to the CWC16 family.</text>
</comment>
<feature type="region of interest" description="Disordered" evidence="2">
    <location>
        <begin position="274"/>
        <end position="300"/>
    </location>
</feature>
<dbReference type="Pfam" id="PF04502">
    <property type="entry name" value="Saf4_Yju2"/>
    <property type="match status" value="1"/>
</dbReference>
<evidence type="ECO:0008006" key="5">
    <source>
        <dbReference type="Google" id="ProtNLM"/>
    </source>
</evidence>
<dbReference type="GO" id="GO:0000398">
    <property type="term" value="P:mRNA splicing, via spliceosome"/>
    <property type="evidence" value="ECO:0007669"/>
    <property type="project" value="InterPro"/>
</dbReference>
<dbReference type="STRING" id="282301.A0A267GGJ6"/>
<feature type="compositionally biased region" description="Low complexity" evidence="2">
    <location>
        <begin position="326"/>
        <end position="342"/>
    </location>
</feature>
<reference evidence="3 4" key="1">
    <citation type="submission" date="2017-06" db="EMBL/GenBank/DDBJ databases">
        <title>A platform for efficient transgenesis in Macrostomum lignano, a flatworm model organism for stem cell research.</title>
        <authorList>
            <person name="Berezikov E."/>
        </authorList>
    </citation>
    <scope>NUCLEOTIDE SEQUENCE [LARGE SCALE GENOMIC DNA]</scope>
    <source>
        <strain evidence="3">DV1</strain>
        <tissue evidence="3">Whole organism</tissue>
    </source>
</reference>
<dbReference type="Proteomes" id="UP000215902">
    <property type="component" value="Unassembled WGS sequence"/>
</dbReference>
<evidence type="ECO:0000256" key="1">
    <source>
        <dbReference type="ARBA" id="ARBA00005595"/>
    </source>
</evidence>
<name>A0A267GGJ6_9PLAT</name>
<dbReference type="PANTHER" id="PTHR12111">
    <property type="entry name" value="SPLICING FACTOR YJU2"/>
    <property type="match status" value="1"/>
</dbReference>
<feature type="region of interest" description="Disordered" evidence="2">
    <location>
        <begin position="326"/>
        <end position="352"/>
    </location>
</feature>
<dbReference type="GO" id="GO:0005684">
    <property type="term" value="C:U2-type spliceosomal complex"/>
    <property type="evidence" value="ECO:0007669"/>
    <property type="project" value="TreeGrafter"/>
</dbReference>
<dbReference type="GO" id="GO:0071014">
    <property type="term" value="C:post-mRNA release spliceosomal complex"/>
    <property type="evidence" value="ECO:0007669"/>
    <property type="project" value="TreeGrafter"/>
</dbReference>
<evidence type="ECO:0000313" key="3">
    <source>
        <dbReference type="EMBL" id="PAA84557.1"/>
    </source>
</evidence>
<dbReference type="InterPro" id="IPR007590">
    <property type="entry name" value="Saf4/Yju2"/>
</dbReference>
<evidence type="ECO:0000313" key="4">
    <source>
        <dbReference type="Proteomes" id="UP000215902"/>
    </source>
</evidence>
<keyword evidence="4" id="KW-1185">Reference proteome</keyword>
<organism evidence="3 4">
    <name type="scientific">Macrostomum lignano</name>
    <dbReference type="NCBI Taxonomy" id="282301"/>
    <lineage>
        <taxon>Eukaryota</taxon>
        <taxon>Metazoa</taxon>
        <taxon>Spiralia</taxon>
        <taxon>Lophotrochozoa</taxon>
        <taxon>Platyhelminthes</taxon>
        <taxon>Rhabditophora</taxon>
        <taxon>Macrostomorpha</taxon>
        <taxon>Macrostomida</taxon>
        <taxon>Macrostomidae</taxon>
        <taxon>Macrostomum</taxon>
    </lineage>
</organism>
<gene>
    <name evidence="3" type="ORF">BOX15_Mlig032792g2</name>
</gene>
<feature type="compositionally biased region" description="Basic and acidic residues" evidence="2">
    <location>
        <begin position="275"/>
        <end position="284"/>
    </location>
</feature>
<protein>
    <recommendedName>
        <fullName evidence="5">DUF572 domain-containing protein</fullName>
    </recommendedName>
</protein>
<dbReference type="OrthoDB" id="360327at2759"/>